<dbReference type="KEGG" id="sutt:SUTMEG_12780"/>
<feature type="region of interest" description="Disordered" evidence="1">
    <location>
        <begin position="1"/>
        <end position="63"/>
    </location>
</feature>
<keyword evidence="3" id="KW-1185">Reference proteome</keyword>
<dbReference type="Proteomes" id="UP000271003">
    <property type="component" value="Chromosome"/>
</dbReference>
<evidence type="ECO:0000313" key="2">
    <source>
        <dbReference type="EMBL" id="BBF23387.1"/>
    </source>
</evidence>
<gene>
    <name evidence="2" type="ORF">SUTMEG_12780</name>
</gene>
<dbReference type="AlphaFoldDB" id="A0A2Z6ICN3"/>
<organism evidence="2 3">
    <name type="scientific">Sutterella megalosphaeroides</name>
    <dbReference type="NCBI Taxonomy" id="2494234"/>
    <lineage>
        <taxon>Bacteria</taxon>
        <taxon>Pseudomonadati</taxon>
        <taxon>Pseudomonadota</taxon>
        <taxon>Betaproteobacteria</taxon>
        <taxon>Burkholderiales</taxon>
        <taxon>Sutterellaceae</taxon>
        <taxon>Sutterella</taxon>
    </lineage>
</organism>
<dbReference type="EMBL" id="AP018786">
    <property type="protein sequence ID" value="BBF23387.1"/>
    <property type="molecule type" value="Genomic_DNA"/>
</dbReference>
<evidence type="ECO:0000313" key="3">
    <source>
        <dbReference type="Proteomes" id="UP000271003"/>
    </source>
</evidence>
<reference evidence="2 3" key="1">
    <citation type="journal article" date="2018" name="Int. J. Syst. Evol. Microbiol.">
        <title>Mesosutterella multiformis gen. nov., sp. nov., a member of the family Sutterellaceae and Sutterella megalosphaeroides sp. nov., isolated from human faeces.</title>
        <authorList>
            <person name="Sakamoto M."/>
            <person name="Ikeyama N."/>
            <person name="Kunihiro T."/>
            <person name="Iino T."/>
            <person name="Yuki M."/>
            <person name="Ohkuma M."/>
        </authorList>
    </citation>
    <scope>NUCLEOTIDE SEQUENCE [LARGE SCALE GENOMIC DNA]</scope>
    <source>
        <strain evidence="2 3">6FBBBH3</strain>
    </source>
</reference>
<feature type="compositionally biased region" description="Basic and acidic residues" evidence="1">
    <location>
        <begin position="7"/>
        <end position="19"/>
    </location>
</feature>
<protein>
    <submittedName>
        <fullName evidence="2">Uncharacterized protein</fullName>
    </submittedName>
</protein>
<name>A0A2Z6ICN3_9BURK</name>
<evidence type="ECO:0000256" key="1">
    <source>
        <dbReference type="SAM" id="MobiDB-lite"/>
    </source>
</evidence>
<sequence>MLQVAPERVDVQKKAPGEKYEEEGREEGPRQLAPTVQRQSVFHTPAETADAEREPAHRGGKTAETMMKRTKHGFLEEAGLGRGTTVLNETKGRF</sequence>
<proteinExistence type="predicted"/>
<accession>A0A2Z6ICN3</accession>